<gene>
    <name evidence="5" type="ORF">JX265_003353</name>
</gene>
<name>A0A9P9WS37_9PEZI</name>
<keyword evidence="2" id="KW-0689">Ribosomal protein</keyword>
<dbReference type="Proteomes" id="UP000829685">
    <property type="component" value="Unassembled WGS sequence"/>
</dbReference>
<reference evidence="5" key="1">
    <citation type="submission" date="2021-03" db="EMBL/GenBank/DDBJ databases">
        <title>Revisited historic fungal species revealed as producer of novel bioactive compounds through whole genome sequencing and comparative genomics.</title>
        <authorList>
            <person name="Vignolle G.A."/>
            <person name="Hochenegger N."/>
            <person name="Mach R.L."/>
            <person name="Mach-Aigner A.R."/>
            <person name="Javad Rahimi M."/>
            <person name="Salim K.A."/>
            <person name="Chan C.M."/>
            <person name="Lim L.B.L."/>
            <person name="Cai F."/>
            <person name="Druzhinina I.S."/>
            <person name="U'Ren J.M."/>
            <person name="Derntl C."/>
        </authorList>
    </citation>
    <scope>NUCLEOTIDE SEQUENCE</scope>
    <source>
        <strain evidence="5">TUCIM 5799</strain>
    </source>
</reference>
<evidence type="ECO:0000256" key="1">
    <source>
        <dbReference type="ARBA" id="ARBA00006640"/>
    </source>
</evidence>
<protein>
    <recommendedName>
        <fullName evidence="7">Ribosomal protein S21</fullName>
    </recommendedName>
</protein>
<accession>A0A9P9WS37</accession>
<keyword evidence="3" id="KW-0687">Ribonucleoprotein</keyword>
<evidence type="ECO:0000256" key="2">
    <source>
        <dbReference type="ARBA" id="ARBA00022980"/>
    </source>
</evidence>
<dbReference type="AlphaFoldDB" id="A0A9P9WS37"/>
<evidence type="ECO:0008006" key="7">
    <source>
        <dbReference type="Google" id="ProtNLM"/>
    </source>
</evidence>
<feature type="region of interest" description="Disordered" evidence="4">
    <location>
        <begin position="58"/>
        <end position="78"/>
    </location>
</feature>
<proteinExistence type="inferred from homology"/>
<dbReference type="PANTHER" id="PTHR41237">
    <property type="entry name" value="37S RIBOSOMAL PROTEIN MRP21, MITOCHONDRIAL"/>
    <property type="match status" value="1"/>
</dbReference>
<dbReference type="Pfam" id="PF01165">
    <property type="entry name" value="Ribosomal_S21"/>
    <property type="match status" value="1"/>
</dbReference>
<evidence type="ECO:0000256" key="3">
    <source>
        <dbReference type="ARBA" id="ARBA00023274"/>
    </source>
</evidence>
<dbReference type="GO" id="GO:0070124">
    <property type="term" value="P:mitochondrial translational initiation"/>
    <property type="evidence" value="ECO:0007669"/>
    <property type="project" value="TreeGrafter"/>
</dbReference>
<evidence type="ECO:0000256" key="4">
    <source>
        <dbReference type="SAM" id="MobiDB-lite"/>
    </source>
</evidence>
<evidence type="ECO:0000313" key="6">
    <source>
        <dbReference type="Proteomes" id="UP000829685"/>
    </source>
</evidence>
<dbReference type="InterPro" id="IPR052837">
    <property type="entry name" value="Mitoribosomal_bS21"/>
</dbReference>
<dbReference type="PANTHER" id="PTHR41237:SF1">
    <property type="entry name" value="SMALL RIBOSOMAL SUBUNIT PROTEIN BS21M"/>
    <property type="match status" value="1"/>
</dbReference>
<dbReference type="EMBL" id="JAFIMR010000006">
    <property type="protein sequence ID" value="KAI1877345.1"/>
    <property type="molecule type" value="Genomic_DNA"/>
</dbReference>
<keyword evidence="6" id="KW-1185">Reference proteome</keyword>
<comment type="similarity">
    <text evidence="1">Belongs to the bacterial ribosomal protein bS21 family.</text>
</comment>
<dbReference type="InterPro" id="IPR001911">
    <property type="entry name" value="Ribosomal_bS21"/>
</dbReference>
<evidence type="ECO:0000313" key="5">
    <source>
        <dbReference type="EMBL" id="KAI1877345.1"/>
    </source>
</evidence>
<sequence>MAWSQRANEITRVAHAAMRSAQGFRTIPSRSYSLLAAQRQPSPSALLAPLRGLSLNASQRRSQADWASPSRRGKTEHAIDAKIRKPPRNRDGTRTASILDRLDADDTGLPQRNIFDAVDDFDYTQDFQRGELDKKRRGDTDSLTDIVANYPSIRCVPRTGRTIQVSKGADVARSFKLLNMQCTANRVRQDFSRQKFHERGGLKRKRLASERWRRRFKKGFQATCKRVDELRRQGW</sequence>
<comment type="caution">
    <text evidence="5">The sequence shown here is derived from an EMBL/GenBank/DDBJ whole genome shotgun (WGS) entry which is preliminary data.</text>
</comment>
<organism evidence="5 6">
    <name type="scientific">Neoarthrinium moseri</name>
    <dbReference type="NCBI Taxonomy" id="1658444"/>
    <lineage>
        <taxon>Eukaryota</taxon>
        <taxon>Fungi</taxon>
        <taxon>Dikarya</taxon>
        <taxon>Ascomycota</taxon>
        <taxon>Pezizomycotina</taxon>
        <taxon>Sordariomycetes</taxon>
        <taxon>Xylariomycetidae</taxon>
        <taxon>Amphisphaeriales</taxon>
        <taxon>Apiosporaceae</taxon>
        <taxon>Neoarthrinium</taxon>
    </lineage>
</organism>
<dbReference type="GO" id="GO:0005763">
    <property type="term" value="C:mitochondrial small ribosomal subunit"/>
    <property type="evidence" value="ECO:0007669"/>
    <property type="project" value="TreeGrafter"/>
</dbReference>
<dbReference type="GO" id="GO:0003735">
    <property type="term" value="F:structural constituent of ribosome"/>
    <property type="evidence" value="ECO:0007669"/>
    <property type="project" value="InterPro"/>
</dbReference>